<dbReference type="InterPro" id="IPR012967">
    <property type="entry name" value="COMT_dimerisation"/>
</dbReference>
<evidence type="ECO:0000313" key="7">
    <source>
        <dbReference type="EMBL" id="VDM87260.1"/>
    </source>
</evidence>
<dbReference type="Gene3D" id="1.10.10.10">
    <property type="entry name" value="Winged helix-like DNA-binding domain superfamily/Winged helix DNA-binding domain"/>
    <property type="match status" value="1"/>
</dbReference>
<dbReference type="InterPro" id="IPR016461">
    <property type="entry name" value="COMT-like"/>
</dbReference>
<dbReference type="EMBL" id="LR130759">
    <property type="protein sequence ID" value="VDM87260.1"/>
    <property type="molecule type" value="Genomic_DNA"/>
</dbReference>
<sequence length="341" mass="37484">MENRLSPDRIMAIGAGYGPSKVLLTAVGLGLFTELADRAMTAEAIAARFGLVPRPATDFLDGLVSLDLLRRDGDGPEARYRNTPETARFLDEASPDYQGGLLKIWDQRNFRFWGDLTEALQTGKPQNEVKRTGRPFFEAIYADPKQLEAFVTAMDSASRRNVELLAERFPFERYHALCDVGGANGLLSRTVATAHPHLQCISLDLPAVTEIAQRKLAEHGFGDRVRAVAGDFLADPLPAADVITMGQILHDWNLDGKQRLIEKAYEALPKDGALVVIETLIDDARRENTEGLMMSLNMLIEFGDAFDFTGADFRKWCSAVGFRSFEVIPLAAGSSAAVAHK</sequence>
<dbReference type="InterPro" id="IPR001077">
    <property type="entry name" value="COMT_C"/>
</dbReference>
<keyword evidence="2 7" id="KW-0808">Transferase</keyword>
<dbReference type="KEGG" id="mbai:MB901379_00796"/>
<keyword evidence="8" id="KW-1185">Reference proteome</keyword>
<evidence type="ECO:0000256" key="3">
    <source>
        <dbReference type="ARBA" id="ARBA00022691"/>
    </source>
</evidence>
<dbReference type="SUPFAM" id="SSF46785">
    <property type="entry name" value="Winged helix' DNA-binding domain"/>
    <property type="match status" value="1"/>
</dbReference>
<feature type="domain" description="O-methyltransferase C-terminal" evidence="5">
    <location>
        <begin position="113"/>
        <end position="323"/>
    </location>
</feature>
<dbReference type="PANTHER" id="PTHR43712">
    <property type="entry name" value="PUTATIVE (AFU_ORTHOLOGUE AFUA_4G14580)-RELATED"/>
    <property type="match status" value="1"/>
</dbReference>
<keyword evidence="3" id="KW-0949">S-adenosyl-L-methionine</keyword>
<keyword evidence="1" id="KW-0489">Methyltransferase</keyword>
<dbReference type="GO" id="GO:0008171">
    <property type="term" value="F:O-methyltransferase activity"/>
    <property type="evidence" value="ECO:0007669"/>
    <property type="project" value="InterPro"/>
</dbReference>
<dbReference type="PIRSF" id="PIRSF005739">
    <property type="entry name" value="O-mtase"/>
    <property type="match status" value="1"/>
</dbReference>
<organism evidence="7 8">
    <name type="scientific">Mycobacterium basiliense</name>
    <dbReference type="NCBI Taxonomy" id="2094119"/>
    <lineage>
        <taxon>Bacteria</taxon>
        <taxon>Bacillati</taxon>
        <taxon>Actinomycetota</taxon>
        <taxon>Actinomycetes</taxon>
        <taxon>Mycobacteriales</taxon>
        <taxon>Mycobacteriaceae</taxon>
        <taxon>Mycobacterium</taxon>
    </lineage>
</organism>
<dbReference type="Gene3D" id="3.40.50.150">
    <property type="entry name" value="Vaccinia Virus protein VP39"/>
    <property type="match status" value="1"/>
</dbReference>
<protein>
    <submittedName>
        <fullName evidence="7">Multifunctional cyclase-dehydratase-3-O-methyl transferase TcmN</fullName>
    </submittedName>
</protein>
<dbReference type="InterPro" id="IPR029063">
    <property type="entry name" value="SAM-dependent_MTases_sf"/>
</dbReference>
<dbReference type="InterPro" id="IPR036388">
    <property type="entry name" value="WH-like_DNA-bd_sf"/>
</dbReference>
<dbReference type="InterPro" id="IPR036390">
    <property type="entry name" value="WH_DNA-bd_sf"/>
</dbReference>
<feature type="domain" description="O-methyltransferase dimerisation" evidence="6">
    <location>
        <begin position="17"/>
        <end position="90"/>
    </location>
</feature>
<name>A0A3S4DR91_9MYCO</name>
<dbReference type="AlphaFoldDB" id="A0A3S4DR91"/>
<evidence type="ECO:0000256" key="4">
    <source>
        <dbReference type="PIRSR" id="PIRSR005739-1"/>
    </source>
</evidence>
<proteinExistence type="predicted"/>
<dbReference type="SUPFAM" id="SSF53335">
    <property type="entry name" value="S-adenosyl-L-methionine-dependent methyltransferases"/>
    <property type="match status" value="1"/>
</dbReference>
<feature type="active site" description="Proton acceptor" evidence="4">
    <location>
        <position position="250"/>
    </location>
</feature>
<evidence type="ECO:0000313" key="8">
    <source>
        <dbReference type="Proteomes" id="UP000269998"/>
    </source>
</evidence>
<reference evidence="8" key="1">
    <citation type="submission" date="2018-02" db="EMBL/GenBank/DDBJ databases">
        <authorList>
            <person name="Seth-Smith MB H."/>
            <person name="Seth-Smith H."/>
        </authorList>
    </citation>
    <scope>NUCLEOTIDE SEQUENCE [LARGE SCALE GENOMIC DNA]</scope>
</reference>
<dbReference type="GO" id="GO:0046983">
    <property type="term" value="F:protein dimerization activity"/>
    <property type="evidence" value="ECO:0007669"/>
    <property type="project" value="InterPro"/>
</dbReference>
<dbReference type="CDD" id="cd02440">
    <property type="entry name" value="AdoMet_MTases"/>
    <property type="match status" value="1"/>
</dbReference>
<dbReference type="PANTHER" id="PTHR43712:SF2">
    <property type="entry name" value="O-METHYLTRANSFERASE CICE"/>
    <property type="match status" value="1"/>
</dbReference>
<evidence type="ECO:0000256" key="1">
    <source>
        <dbReference type="ARBA" id="ARBA00022603"/>
    </source>
</evidence>
<evidence type="ECO:0000259" key="6">
    <source>
        <dbReference type="Pfam" id="PF08100"/>
    </source>
</evidence>
<dbReference type="Pfam" id="PF00891">
    <property type="entry name" value="Methyltransf_2"/>
    <property type="match status" value="1"/>
</dbReference>
<evidence type="ECO:0000256" key="2">
    <source>
        <dbReference type="ARBA" id="ARBA00022679"/>
    </source>
</evidence>
<dbReference type="Pfam" id="PF08100">
    <property type="entry name" value="Dimerisation"/>
    <property type="match status" value="1"/>
</dbReference>
<evidence type="ECO:0000259" key="5">
    <source>
        <dbReference type="Pfam" id="PF00891"/>
    </source>
</evidence>
<gene>
    <name evidence="7" type="primary">tcmN</name>
    <name evidence="7" type="ORF">MB901379_00796</name>
</gene>
<accession>A0A3S4DR91</accession>
<dbReference type="PROSITE" id="PS51683">
    <property type="entry name" value="SAM_OMT_II"/>
    <property type="match status" value="1"/>
</dbReference>
<dbReference type="Proteomes" id="UP000269998">
    <property type="component" value="Chromosome"/>
</dbReference>
<dbReference type="GO" id="GO:0032259">
    <property type="term" value="P:methylation"/>
    <property type="evidence" value="ECO:0007669"/>
    <property type="project" value="UniProtKB-KW"/>
</dbReference>